<dbReference type="InterPro" id="IPR036186">
    <property type="entry name" value="Serpin_sf"/>
</dbReference>
<dbReference type="InterPro" id="IPR023795">
    <property type="entry name" value="Serpin_CS"/>
</dbReference>
<dbReference type="InterPro" id="IPR023796">
    <property type="entry name" value="Serpin_dom"/>
</dbReference>
<feature type="domain" description="Serpin" evidence="2">
    <location>
        <begin position="62"/>
        <end position="414"/>
    </location>
</feature>
<dbReference type="InterPro" id="IPR000215">
    <property type="entry name" value="Serpin_fam"/>
</dbReference>
<evidence type="ECO:0000313" key="3">
    <source>
        <dbReference type="EMBL" id="MCY1713606.1"/>
    </source>
</evidence>
<gene>
    <name evidence="3" type="ORF">OUY18_04980</name>
</gene>
<evidence type="ECO:0000259" key="2">
    <source>
        <dbReference type="SMART" id="SM00093"/>
    </source>
</evidence>
<dbReference type="Gene3D" id="3.30.497.10">
    <property type="entry name" value="Antithrombin, subunit I, domain 2"/>
    <property type="match status" value="1"/>
</dbReference>
<dbReference type="RefSeq" id="WP_268057631.1">
    <property type="nucleotide sequence ID" value="NZ_JAPOHA010000004.1"/>
</dbReference>
<dbReference type="Gene3D" id="2.30.39.10">
    <property type="entry name" value="Alpha-1-antitrypsin, domain 1"/>
    <property type="match status" value="1"/>
</dbReference>
<organism evidence="3 4">
    <name type="scientific">Caproiciproducens galactitolivorans</name>
    <dbReference type="NCBI Taxonomy" id="642589"/>
    <lineage>
        <taxon>Bacteria</taxon>
        <taxon>Bacillati</taxon>
        <taxon>Bacillota</taxon>
        <taxon>Clostridia</taxon>
        <taxon>Eubacteriales</taxon>
        <taxon>Acutalibacteraceae</taxon>
        <taxon>Caproiciproducens</taxon>
    </lineage>
</organism>
<dbReference type="Proteomes" id="UP001082703">
    <property type="component" value="Unassembled WGS sequence"/>
</dbReference>
<dbReference type="Pfam" id="PF00079">
    <property type="entry name" value="Serpin"/>
    <property type="match status" value="1"/>
</dbReference>
<name>A0ABT4BUL5_9FIRM</name>
<dbReference type="InterPro" id="IPR042185">
    <property type="entry name" value="Serpin_sf_2"/>
</dbReference>
<dbReference type="PANTHER" id="PTHR11461:SF211">
    <property type="entry name" value="GH10112P-RELATED"/>
    <property type="match status" value="1"/>
</dbReference>
<dbReference type="CDD" id="cd19589">
    <property type="entry name" value="serpin_tengpin-like"/>
    <property type="match status" value="1"/>
</dbReference>
<keyword evidence="4" id="KW-1185">Reference proteome</keyword>
<reference evidence="3 4" key="1">
    <citation type="submission" date="2022-11" db="EMBL/GenBank/DDBJ databases">
        <authorList>
            <person name="Caiyu Z."/>
        </authorList>
    </citation>
    <scope>NUCLEOTIDE SEQUENCE [LARGE SCALE GENOMIC DNA]</scope>
    <source>
        <strain evidence="3 4">YR-4</strain>
    </source>
</reference>
<sequence length="414" mass="45469">MNKRFAAVVVLFILFSVVLSRVMKPATVQAAENLMTDVPAKKPAADAQVSKDFIRSQTAFSVRLFQKTAIKDKNTLISPVSVSLALGMTANGAGGTTLKQFENVLGGNIAEMNQNSAILQNRLQSIQNGKFQAANSIWFRNQNLKVEKDFLQKNADYYGAGAFQLDFSSPSASDKINGWVKENTGGKIDKMVGKIDKDTMLYLMNALYFEADWKKPYYQYNVQDGTFHSPAKDRTVPFLHSDELYLHDGGAQGILKPFKDSRFAFAAILPNSGTDLSTYVSKMTGDSFTKLLGSSDKETAVCSFPKLKYEYGTELNGALKALGLTDAFDDRRADFRPMGSSPNGPLFISNVLHKTFIQVDELGAKAGAATKVEISATSMPIPNRNKIVFDRPFLFAIVDTETNIPVFMGAAYNP</sequence>
<comment type="similarity">
    <text evidence="1">Belongs to the serpin family.</text>
</comment>
<comment type="caution">
    <text evidence="3">The sequence shown here is derived from an EMBL/GenBank/DDBJ whole genome shotgun (WGS) entry which is preliminary data.</text>
</comment>
<evidence type="ECO:0000256" key="1">
    <source>
        <dbReference type="RuleBase" id="RU000411"/>
    </source>
</evidence>
<dbReference type="InterPro" id="IPR042178">
    <property type="entry name" value="Serpin_sf_1"/>
</dbReference>
<dbReference type="PROSITE" id="PS00284">
    <property type="entry name" value="SERPIN"/>
    <property type="match status" value="1"/>
</dbReference>
<dbReference type="SMART" id="SM00093">
    <property type="entry name" value="SERPIN"/>
    <property type="match status" value="1"/>
</dbReference>
<evidence type="ECO:0000313" key="4">
    <source>
        <dbReference type="Proteomes" id="UP001082703"/>
    </source>
</evidence>
<dbReference type="SUPFAM" id="SSF56574">
    <property type="entry name" value="Serpins"/>
    <property type="match status" value="1"/>
</dbReference>
<dbReference type="EMBL" id="JAPOHA010000004">
    <property type="protein sequence ID" value="MCY1713606.1"/>
    <property type="molecule type" value="Genomic_DNA"/>
</dbReference>
<dbReference type="PANTHER" id="PTHR11461">
    <property type="entry name" value="SERINE PROTEASE INHIBITOR, SERPIN"/>
    <property type="match status" value="1"/>
</dbReference>
<proteinExistence type="inferred from homology"/>
<accession>A0ABT4BUL5</accession>
<protein>
    <submittedName>
        <fullName evidence="3">Serpin family protein</fullName>
    </submittedName>
</protein>